<dbReference type="SMART" id="SM00245">
    <property type="entry name" value="TSPc"/>
    <property type="match status" value="1"/>
</dbReference>
<keyword evidence="4" id="KW-1185">Reference proteome</keyword>
<evidence type="ECO:0000259" key="2">
    <source>
        <dbReference type="SMART" id="SM00245"/>
    </source>
</evidence>
<dbReference type="EMBL" id="MBTF01000016">
    <property type="protein sequence ID" value="OOQ59142.1"/>
    <property type="molecule type" value="Genomic_DNA"/>
</dbReference>
<name>A0A1S9PDV3_9SPHI</name>
<dbReference type="InterPro" id="IPR029045">
    <property type="entry name" value="ClpP/crotonase-like_dom_sf"/>
</dbReference>
<dbReference type="GO" id="GO:0006508">
    <property type="term" value="P:proteolysis"/>
    <property type="evidence" value="ECO:0007669"/>
    <property type="project" value="InterPro"/>
</dbReference>
<organism evidence="3 4">
    <name type="scientific">Mucilaginibacter pedocola</name>
    <dbReference type="NCBI Taxonomy" id="1792845"/>
    <lineage>
        <taxon>Bacteria</taxon>
        <taxon>Pseudomonadati</taxon>
        <taxon>Bacteroidota</taxon>
        <taxon>Sphingobacteriia</taxon>
        <taxon>Sphingobacteriales</taxon>
        <taxon>Sphingobacteriaceae</taxon>
        <taxon>Mucilaginibacter</taxon>
    </lineage>
</organism>
<evidence type="ECO:0000313" key="3">
    <source>
        <dbReference type="EMBL" id="OOQ59142.1"/>
    </source>
</evidence>
<dbReference type="OrthoDB" id="5480566at2"/>
<evidence type="ECO:0000256" key="1">
    <source>
        <dbReference type="SAM" id="SignalP"/>
    </source>
</evidence>
<dbReference type="InterPro" id="IPR028204">
    <property type="entry name" value="Tricorn_C1"/>
</dbReference>
<accession>A0A1S9PDV3</accession>
<comment type="caution">
    <text evidence="3">The sequence shown here is derived from an EMBL/GenBank/DDBJ whole genome shotgun (WGS) entry which is preliminary data.</text>
</comment>
<protein>
    <recommendedName>
        <fullName evidence="2">Tail specific protease domain-containing protein</fullName>
    </recommendedName>
</protein>
<feature type="domain" description="Tail specific protease" evidence="2">
    <location>
        <begin position="120"/>
        <end position="313"/>
    </location>
</feature>
<feature type="chain" id="PRO_5013227391" description="Tail specific protease domain-containing protein" evidence="1">
    <location>
        <begin position="26"/>
        <end position="336"/>
    </location>
</feature>
<dbReference type="Pfam" id="PF03572">
    <property type="entry name" value="Peptidase_S41"/>
    <property type="match status" value="1"/>
</dbReference>
<dbReference type="AlphaFoldDB" id="A0A1S9PDV3"/>
<sequence>MKPVIRATTSVLVIIVLLCSACNKAVITTEKSSSIAVFDYLWNTLDTKYAMFTYKKVNWQAVYNKYRPQVSDATTQQDLFNICTNMLDELKDGHVSLSTNTSVYSYTGYYQNYGHNYNADVLRTRYLTALKSKGIISYQLTGGISYIHIPSFGSELKANDINAVLEEFKDVTKIMIDVRDNTGGGSVMVDLLASKFATQKILVKYDTYKRGTGHDDYFPEVAKYVEAGDSRFAGKRIAVLTNRRCFSSCNDFVLYMSELPGLTIIGDKTGGGGGTPFNIELPNGWVLSYSSSFATSPSGFNIEDGITPDILVTNSLADDVNRRDAIFEAAVNYLNK</sequence>
<gene>
    <name evidence="3" type="ORF">BC343_29415</name>
</gene>
<proteinExistence type="predicted"/>
<dbReference type="RefSeq" id="WP_078348938.1">
    <property type="nucleotide sequence ID" value="NZ_MBTF01000016.1"/>
</dbReference>
<evidence type="ECO:0000313" key="4">
    <source>
        <dbReference type="Proteomes" id="UP000189739"/>
    </source>
</evidence>
<reference evidence="3 4" key="1">
    <citation type="submission" date="2016-07" db="EMBL/GenBank/DDBJ databases">
        <title>Genomic analysis of zinc-resistant bacterium Mucilaginibacter pedocola TBZ30.</title>
        <authorList>
            <person name="Huang J."/>
            <person name="Tang J."/>
        </authorList>
    </citation>
    <scope>NUCLEOTIDE SEQUENCE [LARGE SCALE GENOMIC DNA]</scope>
    <source>
        <strain evidence="3 4">TBZ30</strain>
    </source>
</reference>
<dbReference type="GO" id="GO:0008236">
    <property type="term" value="F:serine-type peptidase activity"/>
    <property type="evidence" value="ECO:0007669"/>
    <property type="project" value="InterPro"/>
</dbReference>
<dbReference type="Pfam" id="PF14684">
    <property type="entry name" value="Tricorn_C1"/>
    <property type="match status" value="1"/>
</dbReference>
<dbReference type="Gene3D" id="3.90.226.10">
    <property type="entry name" value="2-enoyl-CoA Hydratase, Chain A, domain 1"/>
    <property type="match status" value="1"/>
</dbReference>
<dbReference type="SUPFAM" id="SSF52096">
    <property type="entry name" value="ClpP/crotonase"/>
    <property type="match status" value="1"/>
</dbReference>
<dbReference type="Gene3D" id="3.30.750.44">
    <property type="match status" value="1"/>
</dbReference>
<dbReference type="PANTHER" id="PTHR11261:SF3">
    <property type="entry name" value="RETINOL-BINDING PROTEIN 3"/>
    <property type="match status" value="1"/>
</dbReference>
<dbReference type="STRING" id="1792845.BC343_29415"/>
<keyword evidence="1" id="KW-0732">Signal</keyword>
<dbReference type="InterPro" id="IPR005151">
    <property type="entry name" value="Tail-specific_protease"/>
</dbReference>
<feature type="signal peptide" evidence="1">
    <location>
        <begin position="1"/>
        <end position="25"/>
    </location>
</feature>
<dbReference type="PANTHER" id="PTHR11261">
    <property type="entry name" value="INTERPHOTORECEPTOR RETINOID-BINDING PROTEIN"/>
    <property type="match status" value="1"/>
</dbReference>
<dbReference type="Proteomes" id="UP000189739">
    <property type="component" value="Unassembled WGS sequence"/>
</dbReference>
<dbReference type="CDD" id="cd07563">
    <property type="entry name" value="Peptidase_S41_IRBP"/>
    <property type="match status" value="1"/>
</dbReference>